<dbReference type="InterPro" id="IPR042188">
    <property type="entry name" value="MmgE/PrpD_sf_2"/>
</dbReference>
<dbReference type="SUPFAM" id="SSF103378">
    <property type="entry name" value="2-methylcitrate dehydratase PrpD"/>
    <property type="match status" value="1"/>
</dbReference>
<proteinExistence type="inferred from homology"/>
<dbReference type="InterPro" id="IPR036148">
    <property type="entry name" value="MmgE/PrpD_sf"/>
</dbReference>
<name>A0ABV0B844_9SPHN</name>
<accession>A0ABV0B844</accession>
<dbReference type="InterPro" id="IPR045337">
    <property type="entry name" value="MmgE_PrpD_C"/>
</dbReference>
<dbReference type="RefSeq" id="WP_346245575.1">
    <property type="nucleotide sequence ID" value="NZ_JBDIZK010000002.1"/>
</dbReference>
<evidence type="ECO:0000256" key="1">
    <source>
        <dbReference type="ARBA" id="ARBA00006174"/>
    </source>
</evidence>
<organism evidence="4 5">
    <name type="scientific">Sphingomonas rustica</name>
    <dbReference type="NCBI Taxonomy" id="3103142"/>
    <lineage>
        <taxon>Bacteria</taxon>
        <taxon>Pseudomonadati</taxon>
        <taxon>Pseudomonadota</taxon>
        <taxon>Alphaproteobacteria</taxon>
        <taxon>Sphingomonadales</taxon>
        <taxon>Sphingomonadaceae</taxon>
        <taxon>Sphingomonas</taxon>
    </lineage>
</organism>
<feature type="domain" description="MmgE/PrpD C-terminal" evidence="3">
    <location>
        <begin position="239"/>
        <end position="378"/>
    </location>
</feature>
<dbReference type="Pfam" id="PF19305">
    <property type="entry name" value="MmgE_PrpD_C"/>
    <property type="match status" value="1"/>
</dbReference>
<keyword evidence="5" id="KW-1185">Reference proteome</keyword>
<reference evidence="4 5" key="1">
    <citation type="submission" date="2024-05" db="EMBL/GenBank/DDBJ databases">
        <title>Sphingomonas sp. HF-S3 16S ribosomal RNA gene Genome sequencing and assembly.</title>
        <authorList>
            <person name="Lee H."/>
        </authorList>
    </citation>
    <scope>NUCLEOTIDE SEQUENCE [LARGE SCALE GENOMIC DNA]</scope>
    <source>
        <strain evidence="4 5">HF-S3</strain>
    </source>
</reference>
<feature type="domain" description="MmgE/PrpD N-terminal" evidence="2">
    <location>
        <begin position="65"/>
        <end position="218"/>
    </location>
</feature>
<evidence type="ECO:0000313" key="5">
    <source>
        <dbReference type="Proteomes" id="UP001427805"/>
    </source>
</evidence>
<dbReference type="EMBL" id="JBDIZK010000002">
    <property type="protein sequence ID" value="MEN3746577.1"/>
    <property type="molecule type" value="Genomic_DNA"/>
</dbReference>
<dbReference type="PANTHER" id="PTHR16943:SF8">
    <property type="entry name" value="2-METHYLCITRATE DEHYDRATASE"/>
    <property type="match status" value="1"/>
</dbReference>
<dbReference type="PANTHER" id="PTHR16943">
    <property type="entry name" value="2-METHYLCITRATE DEHYDRATASE-RELATED"/>
    <property type="match status" value="1"/>
</dbReference>
<dbReference type="Pfam" id="PF03972">
    <property type="entry name" value="MmgE_PrpD_N"/>
    <property type="match status" value="1"/>
</dbReference>
<comment type="similarity">
    <text evidence="1">Belongs to the PrpD family.</text>
</comment>
<protein>
    <submittedName>
        <fullName evidence="4">MmgE/PrpD family protein</fullName>
    </submittedName>
</protein>
<sequence length="411" mass="44006">MTERDPTITERLAAHLMRPVDAASRDRARLHMLDWLGCVGAARRSPVALKLEGEPAIRRAAWLGNLFEMDDVHRGAILHPGPVVWPTALQGEAVDIATLLDAAVRGYEAVIAIGATFDARHYAHFHTSATAGGFGAAATAASLHHADADHYVAALGLAGSVAGGLWQMRLESNDAKQWHIAHCVETGRRAARMAKQGVTGPRAILEGQLGLHAATCDTPRPLMLGEGWRIGEVSFKPWGACRHAHPAIDAALELKRRGQLNGWVEVETYADAVTFCDRLTPASVNQAKFSLQHAVAIVMERGEPALADFEPDSFDALAQARAQVTVREGADFTSRYPAHFGAAIRSASGEVVRIDTLGDPERPMDRDAIVAKATALLGWGGVSDTGIDAALTAALDSDDPRAALDWIETWA</sequence>
<dbReference type="InterPro" id="IPR045336">
    <property type="entry name" value="MmgE_PrpD_N"/>
</dbReference>
<dbReference type="InterPro" id="IPR042183">
    <property type="entry name" value="MmgE/PrpD_sf_1"/>
</dbReference>
<dbReference type="Gene3D" id="3.30.1330.120">
    <property type="entry name" value="2-methylcitrate dehydratase PrpD"/>
    <property type="match status" value="1"/>
</dbReference>
<dbReference type="Proteomes" id="UP001427805">
    <property type="component" value="Unassembled WGS sequence"/>
</dbReference>
<dbReference type="Gene3D" id="1.10.4100.10">
    <property type="entry name" value="2-methylcitrate dehydratase PrpD"/>
    <property type="match status" value="1"/>
</dbReference>
<gene>
    <name evidence="4" type="ORF">TPR58_05315</name>
</gene>
<evidence type="ECO:0000259" key="3">
    <source>
        <dbReference type="Pfam" id="PF19305"/>
    </source>
</evidence>
<evidence type="ECO:0000313" key="4">
    <source>
        <dbReference type="EMBL" id="MEN3746577.1"/>
    </source>
</evidence>
<comment type="caution">
    <text evidence="4">The sequence shown here is derived from an EMBL/GenBank/DDBJ whole genome shotgun (WGS) entry which is preliminary data.</text>
</comment>
<evidence type="ECO:0000259" key="2">
    <source>
        <dbReference type="Pfam" id="PF03972"/>
    </source>
</evidence>
<dbReference type="InterPro" id="IPR005656">
    <property type="entry name" value="MmgE_PrpD"/>
</dbReference>